<organism evidence="1 2">
    <name type="scientific">Cichorium intybus</name>
    <name type="common">Chicory</name>
    <dbReference type="NCBI Taxonomy" id="13427"/>
    <lineage>
        <taxon>Eukaryota</taxon>
        <taxon>Viridiplantae</taxon>
        <taxon>Streptophyta</taxon>
        <taxon>Embryophyta</taxon>
        <taxon>Tracheophyta</taxon>
        <taxon>Spermatophyta</taxon>
        <taxon>Magnoliopsida</taxon>
        <taxon>eudicotyledons</taxon>
        <taxon>Gunneridae</taxon>
        <taxon>Pentapetalae</taxon>
        <taxon>asterids</taxon>
        <taxon>campanulids</taxon>
        <taxon>Asterales</taxon>
        <taxon>Asteraceae</taxon>
        <taxon>Cichorioideae</taxon>
        <taxon>Cichorieae</taxon>
        <taxon>Cichoriinae</taxon>
        <taxon>Cichorium</taxon>
    </lineage>
</organism>
<reference evidence="1 2" key="2">
    <citation type="journal article" date="2022" name="Mol. Ecol. Resour.">
        <title>The genomes of chicory, endive, great burdock and yacon provide insights into Asteraceae paleo-polyploidization history and plant inulin production.</title>
        <authorList>
            <person name="Fan W."/>
            <person name="Wang S."/>
            <person name="Wang H."/>
            <person name="Wang A."/>
            <person name="Jiang F."/>
            <person name="Liu H."/>
            <person name="Zhao H."/>
            <person name="Xu D."/>
            <person name="Zhang Y."/>
        </authorList>
    </citation>
    <scope>NUCLEOTIDE SEQUENCE [LARGE SCALE GENOMIC DNA]</scope>
    <source>
        <strain evidence="2">cv. Punajuju</strain>
        <tissue evidence="1">Leaves</tissue>
    </source>
</reference>
<evidence type="ECO:0000313" key="1">
    <source>
        <dbReference type="EMBL" id="KAI3711068.1"/>
    </source>
</evidence>
<proteinExistence type="predicted"/>
<accession>A0ACB9AMY2</accession>
<sequence>MYKMSGDDEKPNSRTLEGGFQACGDLDSVYLGRCLHGVALKSGLTCSIALQSLIFSMYSKCGTLEEAYMSFSKVPVNDIKLWTSIINVYGKLGNIKQCLSGFIEMLISGINPDPMVPCIEPEEFSRPMIKIIPIPS</sequence>
<dbReference type="EMBL" id="CM042015">
    <property type="protein sequence ID" value="KAI3711068.1"/>
    <property type="molecule type" value="Genomic_DNA"/>
</dbReference>
<reference evidence="2" key="1">
    <citation type="journal article" date="2022" name="Mol. Ecol. Resour.">
        <title>The genomes of chicory, endive, great burdock and yacon provide insights into Asteraceae palaeo-polyploidization history and plant inulin production.</title>
        <authorList>
            <person name="Fan W."/>
            <person name="Wang S."/>
            <person name="Wang H."/>
            <person name="Wang A."/>
            <person name="Jiang F."/>
            <person name="Liu H."/>
            <person name="Zhao H."/>
            <person name="Xu D."/>
            <person name="Zhang Y."/>
        </authorList>
    </citation>
    <scope>NUCLEOTIDE SEQUENCE [LARGE SCALE GENOMIC DNA]</scope>
    <source>
        <strain evidence="2">cv. Punajuju</strain>
    </source>
</reference>
<comment type="caution">
    <text evidence="1">The sequence shown here is derived from an EMBL/GenBank/DDBJ whole genome shotgun (WGS) entry which is preliminary data.</text>
</comment>
<keyword evidence="2" id="KW-1185">Reference proteome</keyword>
<evidence type="ECO:0000313" key="2">
    <source>
        <dbReference type="Proteomes" id="UP001055811"/>
    </source>
</evidence>
<name>A0ACB9AMY2_CICIN</name>
<protein>
    <submittedName>
        <fullName evidence="1">Uncharacterized protein</fullName>
    </submittedName>
</protein>
<dbReference type="Proteomes" id="UP001055811">
    <property type="component" value="Linkage Group LG07"/>
</dbReference>
<gene>
    <name evidence="1" type="ORF">L2E82_40876</name>
</gene>